<dbReference type="AlphaFoldDB" id="A0A0G4HII2"/>
<dbReference type="InterPro" id="IPR049483">
    <property type="entry name" value="FAF1_2-like_UAS"/>
</dbReference>
<dbReference type="Pfam" id="PF21021">
    <property type="entry name" value="FAF1"/>
    <property type="match status" value="1"/>
</dbReference>
<feature type="compositionally biased region" description="Acidic residues" evidence="4">
    <location>
        <begin position="97"/>
        <end position="107"/>
    </location>
</feature>
<dbReference type="PROSITE" id="PS50033">
    <property type="entry name" value="UBX"/>
    <property type="match status" value="1"/>
</dbReference>
<dbReference type="SMART" id="SM00594">
    <property type="entry name" value="UAS"/>
    <property type="match status" value="1"/>
</dbReference>
<feature type="region of interest" description="Disordered" evidence="4">
    <location>
        <begin position="42"/>
        <end position="124"/>
    </location>
</feature>
<sequence length="511" mass="55705">MQSDATLRQFVEITHLDVDQATQVLQSCNWDLETAVGLHLAGTEGDTDYGRGGRDTTTPSSGGGVGVSSPSGGAAGAGRPVPRAFGRGQEGGGGGGDDPEGDADGEGGDGQRRPLLRTDSVASTSSTSSLSRISSAVGLLGRAVLGVARTVAWVGSGILSFFSAVVLGPPGVPSESFDEFFEARYGRPRPDFFRGGLREALATARREEKVIFVYCHSDASAQTERFCRDVLKHDAVVALLNENFLVIGLDTSRLEGARTLSALRGRRCPFVALVMPPMGSSMEGSQTLHRLEGQIGVDQLVAVLTVAVGDMESLRHQVRVQSEETQRSRLLREEQDAEYLEALERDRQMQMARDNEEAERRAEEARKREAERERDRRRAEKEDKKRRLEESRAARSVEVRRILEEDDRRISSGESAAKILIRLPTGGRFERKFRADAPLSLLFDWIECRHLIEGGGGAWVAPGSFELKQTFPLRAFQKSESTLSELQLAPSSALLLHPLEAEDDAESEAAS</sequence>
<dbReference type="GO" id="GO:0005783">
    <property type="term" value="C:endoplasmic reticulum"/>
    <property type="evidence" value="ECO:0007669"/>
    <property type="project" value="UniProtKB-SubCell"/>
</dbReference>
<dbReference type="Gene3D" id="3.10.20.90">
    <property type="entry name" value="Phosphatidylinositol 3-kinase Catalytic Subunit, Chain A, domain 1"/>
    <property type="match status" value="1"/>
</dbReference>
<dbReference type="SUPFAM" id="SSF52833">
    <property type="entry name" value="Thioredoxin-like"/>
    <property type="match status" value="1"/>
</dbReference>
<protein>
    <recommendedName>
        <fullName evidence="5">UBX domain-containing protein</fullName>
    </recommendedName>
</protein>
<dbReference type="InterPro" id="IPR006577">
    <property type="entry name" value="UAS"/>
</dbReference>
<dbReference type="InterPro" id="IPR050730">
    <property type="entry name" value="UBX_domain-protein"/>
</dbReference>
<dbReference type="EMBL" id="CDMZ01002807">
    <property type="protein sequence ID" value="CEM43979.1"/>
    <property type="molecule type" value="Genomic_DNA"/>
</dbReference>
<dbReference type="GO" id="GO:0036503">
    <property type="term" value="P:ERAD pathway"/>
    <property type="evidence" value="ECO:0007669"/>
    <property type="project" value="TreeGrafter"/>
</dbReference>
<dbReference type="InterPro" id="IPR036249">
    <property type="entry name" value="Thioredoxin-like_sf"/>
</dbReference>
<dbReference type="Gene3D" id="1.10.8.10">
    <property type="entry name" value="DNA helicase RuvA subunit, C-terminal domain"/>
    <property type="match status" value="1"/>
</dbReference>
<dbReference type="GO" id="GO:0043130">
    <property type="term" value="F:ubiquitin binding"/>
    <property type="evidence" value="ECO:0007669"/>
    <property type="project" value="TreeGrafter"/>
</dbReference>
<organism evidence="6">
    <name type="scientific">Chromera velia CCMP2878</name>
    <dbReference type="NCBI Taxonomy" id="1169474"/>
    <lineage>
        <taxon>Eukaryota</taxon>
        <taxon>Sar</taxon>
        <taxon>Alveolata</taxon>
        <taxon>Colpodellida</taxon>
        <taxon>Chromeraceae</taxon>
        <taxon>Chromera</taxon>
    </lineage>
</organism>
<dbReference type="PhylomeDB" id="A0A0G4HII2"/>
<feature type="region of interest" description="Disordered" evidence="4">
    <location>
        <begin position="346"/>
        <end position="390"/>
    </location>
</feature>
<keyword evidence="2" id="KW-0256">Endoplasmic reticulum</keyword>
<dbReference type="InterPro" id="IPR009060">
    <property type="entry name" value="UBA-like_sf"/>
</dbReference>
<dbReference type="SUPFAM" id="SSF46934">
    <property type="entry name" value="UBA-like"/>
    <property type="match status" value="1"/>
</dbReference>
<dbReference type="Pfam" id="PF14555">
    <property type="entry name" value="UBA_4"/>
    <property type="match status" value="1"/>
</dbReference>
<dbReference type="CDD" id="cd02958">
    <property type="entry name" value="UAS"/>
    <property type="match status" value="1"/>
</dbReference>
<dbReference type="InterPro" id="IPR029071">
    <property type="entry name" value="Ubiquitin-like_domsf"/>
</dbReference>
<evidence type="ECO:0000256" key="4">
    <source>
        <dbReference type="SAM" id="MobiDB-lite"/>
    </source>
</evidence>
<dbReference type="CDD" id="cd14273">
    <property type="entry name" value="UBA_TAP-C_like"/>
    <property type="match status" value="1"/>
</dbReference>
<name>A0A0G4HII2_9ALVE</name>
<comment type="subcellular location">
    <subcellularLocation>
        <location evidence="1">Endoplasmic reticulum</location>
    </subcellularLocation>
</comment>
<feature type="compositionally biased region" description="Low complexity" evidence="4">
    <location>
        <begin position="67"/>
        <end position="87"/>
    </location>
</feature>
<dbReference type="CDD" id="cd01767">
    <property type="entry name" value="UBX"/>
    <property type="match status" value="1"/>
</dbReference>
<dbReference type="PANTHER" id="PTHR23322">
    <property type="entry name" value="FAS-ASSOCIATED PROTEIN"/>
    <property type="match status" value="1"/>
</dbReference>
<gene>
    <name evidence="6" type="ORF">Cvel_27961</name>
</gene>
<evidence type="ECO:0000256" key="2">
    <source>
        <dbReference type="ARBA" id="ARBA00022824"/>
    </source>
</evidence>
<dbReference type="SMART" id="SM00166">
    <property type="entry name" value="UBX"/>
    <property type="match status" value="1"/>
</dbReference>
<reference evidence="6" key="1">
    <citation type="submission" date="2014-11" db="EMBL/GenBank/DDBJ databases">
        <authorList>
            <person name="Otto D Thomas"/>
            <person name="Naeem Raeece"/>
        </authorList>
    </citation>
    <scope>NUCLEOTIDE SEQUENCE</scope>
</reference>
<dbReference type="Gene3D" id="3.40.30.10">
    <property type="entry name" value="Glutaredoxin"/>
    <property type="match status" value="1"/>
</dbReference>
<evidence type="ECO:0000256" key="1">
    <source>
        <dbReference type="ARBA" id="ARBA00004240"/>
    </source>
</evidence>
<evidence type="ECO:0000256" key="3">
    <source>
        <dbReference type="ARBA" id="ARBA00023054"/>
    </source>
</evidence>
<dbReference type="InterPro" id="IPR001012">
    <property type="entry name" value="UBX_dom"/>
</dbReference>
<proteinExistence type="predicted"/>
<dbReference type="SUPFAM" id="SSF54236">
    <property type="entry name" value="Ubiquitin-like"/>
    <property type="match status" value="1"/>
</dbReference>
<feature type="domain" description="UBX" evidence="5">
    <location>
        <begin position="412"/>
        <end position="496"/>
    </location>
</feature>
<evidence type="ECO:0000313" key="6">
    <source>
        <dbReference type="EMBL" id="CEM43979.1"/>
    </source>
</evidence>
<dbReference type="PANTHER" id="PTHR23322:SF1">
    <property type="entry name" value="FAS-ASSOCIATED FACTOR 2"/>
    <property type="match status" value="1"/>
</dbReference>
<evidence type="ECO:0000259" key="5">
    <source>
        <dbReference type="PROSITE" id="PS50033"/>
    </source>
</evidence>
<accession>A0A0G4HII2</accession>
<dbReference type="VEuPathDB" id="CryptoDB:Cvel_27961"/>
<keyword evidence="3" id="KW-0175">Coiled coil</keyword>
<dbReference type="Pfam" id="PF00789">
    <property type="entry name" value="UBX"/>
    <property type="match status" value="1"/>
</dbReference>